<reference evidence="3 4" key="1">
    <citation type="journal article" date="2015" name="Front. Microbiol.">
        <title>Genome sequence of the plant growth promoting endophytic yeast Rhodotorula graminis WP1.</title>
        <authorList>
            <person name="Firrincieli A."/>
            <person name="Otillar R."/>
            <person name="Salamov A."/>
            <person name="Schmutz J."/>
            <person name="Khan Z."/>
            <person name="Redman R.S."/>
            <person name="Fleck N.D."/>
            <person name="Lindquist E."/>
            <person name="Grigoriev I.V."/>
            <person name="Doty S.L."/>
        </authorList>
    </citation>
    <scope>NUCLEOTIDE SEQUENCE [LARGE SCALE GENOMIC DNA]</scope>
    <source>
        <strain evidence="3 4">WP1</strain>
    </source>
</reference>
<gene>
    <name evidence="3" type="ORF">RHOBADRAFT_41450</name>
</gene>
<organism evidence="3 4">
    <name type="scientific">Rhodotorula graminis (strain WP1)</name>
    <dbReference type="NCBI Taxonomy" id="578459"/>
    <lineage>
        <taxon>Eukaryota</taxon>
        <taxon>Fungi</taxon>
        <taxon>Dikarya</taxon>
        <taxon>Basidiomycota</taxon>
        <taxon>Pucciniomycotina</taxon>
        <taxon>Microbotryomycetes</taxon>
        <taxon>Sporidiobolales</taxon>
        <taxon>Sporidiobolaceae</taxon>
        <taxon>Rhodotorula</taxon>
    </lineage>
</organism>
<feature type="compositionally biased region" description="Basic and acidic residues" evidence="1">
    <location>
        <begin position="641"/>
        <end position="656"/>
    </location>
</feature>
<keyword evidence="2" id="KW-0472">Membrane</keyword>
<keyword evidence="2" id="KW-1133">Transmembrane helix</keyword>
<feature type="transmembrane region" description="Helical" evidence="2">
    <location>
        <begin position="379"/>
        <end position="403"/>
    </location>
</feature>
<dbReference type="GeneID" id="28974336"/>
<dbReference type="EMBL" id="KQ474074">
    <property type="protein sequence ID" value="KPV77458.1"/>
    <property type="molecule type" value="Genomic_DNA"/>
</dbReference>
<evidence type="ECO:0000256" key="2">
    <source>
        <dbReference type="SAM" id="Phobius"/>
    </source>
</evidence>
<dbReference type="RefSeq" id="XP_018273507.1">
    <property type="nucleotide sequence ID" value="XM_018413887.1"/>
</dbReference>
<dbReference type="Proteomes" id="UP000053890">
    <property type="component" value="Unassembled WGS sequence"/>
</dbReference>
<evidence type="ECO:0000313" key="4">
    <source>
        <dbReference type="Proteomes" id="UP000053890"/>
    </source>
</evidence>
<feature type="transmembrane region" description="Helical" evidence="2">
    <location>
        <begin position="345"/>
        <end position="367"/>
    </location>
</feature>
<dbReference type="OMA" id="SAWYIRK"/>
<evidence type="ECO:0000313" key="3">
    <source>
        <dbReference type="EMBL" id="KPV77458.1"/>
    </source>
</evidence>
<feature type="transmembrane region" description="Helical" evidence="2">
    <location>
        <begin position="150"/>
        <end position="170"/>
    </location>
</feature>
<protein>
    <recommendedName>
        <fullName evidence="5">Proteophosphoglycan ppg4</fullName>
    </recommendedName>
</protein>
<evidence type="ECO:0000256" key="1">
    <source>
        <dbReference type="SAM" id="MobiDB-lite"/>
    </source>
</evidence>
<sequence>MSAGLNLNLSLILPPSAQWILEWTEQVLNATSSEVLTGRSPYPPVLRVLRGIFYPSVAGGFEPQLYFLIGLFCLSILVLLAALALRLKQGRLWLLHRLDKTILIPNLSVIYCLCALAYAGIGILSAVTAIRIAEGEPFPRYYIGIQAGWIAPLWLGFWCETWATFSAWYIRKKGAFYRESRLKTVIASTLPFAVPVLAWTPPVVLFCLAARQFNRGFRDMEALSDTLREADAAWTPAKGFDIPRLLPFFQSGIEFANTMRQYWRLVRAGYIFLGIVLVATFLVYAIGASLEIAHLTRTIHMLRSQVRADPPAAKKPDITAQLDDEFFEGTKRQAKLLTWARNNRLYSAIAISLMLVVNAGLTFWLGVTPLSITSNSAQFQVEILVACWFNGTLSTVVAILILFRSLDGGSHTVYILRRVLPFLPFPPEISLTDPSRATTRDWKTSRVEEPPKYPGSPGWAADDAAAAVVREDVVVEDEAVELSEKRPAPGPSYLVPPPPPPTAALPPRPSSSSGSSSGDKARSWRKAPPSLDERSALGDAYDLDLALDTAWYGFGSTHGGNVAHGLRVELDGPESGPSSSAAHGVEMVEASMSGMRWLPALGHGHALVDGDDEAALRGRADSWDAQSGSMRLERAGSAGSCDKRSPARPDSRSEKQ</sequence>
<name>A0A194S9Q5_RHOGW</name>
<feature type="transmembrane region" description="Helical" evidence="2">
    <location>
        <begin position="268"/>
        <end position="293"/>
    </location>
</feature>
<feature type="region of interest" description="Disordered" evidence="1">
    <location>
        <begin position="478"/>
        <end position="534"/>
    </location>
</feature>
<keyword evidence="4" id="KW-1185">Reference proteome</keyword>
<feature type="transmembrane region" description="Helical" evidence="2">
    <location>
        <begin position="190"/>
        <end position="213"/>
    </location>
</feature>
<accession>A0A194S9Q5</accession>
<proteinExistence type="predicted"/>
<feature type="transmembrane region" description="Helical" evidence="2">
    <location>
        <begin position="108"/>
        <end position="130"/>
    </location>
</feature>
<keyword evidence="2" id="KW-0812">Transmembrane</keyword>
<feature type="region of interest" description="Disordered" evidence="1">
    <location>
        <begin position="618"/>
        <end position="656"/>
    </location>
</feature>
<feature type="compositionally biased region" description="Basic and acidic residues" evidence="1">
    <location>
        <begin position="438"/>
        <end position="451"/>
    </location>
</feature>
<evidence type="ECO:0008006" key="5">
    <source>
        <dbReference type="Google" id="ProtNLM"/>
    </source>
</evidence>
<dbReference type="OrthoDB" id="2535424at2759"/>
<feature type="compositionally biased region" description="Pro residues" evidence="1">
    <location>
        <begin position="488"/>
        <end position="509"/>
    </location>
</feature>
<feature type="region of interest" description="Disordered" evidence="1">
    <location>
        <begin position="434"/>
        <end position="460"/>
    </location>
</feature>
<dbReference type="AlphaFoldDB" id="A0A194S9Q5"/>
<feature type="transmembrane region" description="Helical" evidence="2">
    <location>
        <begin position="65"/>
        <end position="87"/>
    </location>
</feature>